<sequence length="151" mass="17093">MSLGILVVMQGALGLLFARALRYTLGLNPHWTLLQIPPISQPFLGRSGDRIRRGVLGFGQCFFQKWAMLITEYASVVDRDPDTYVIEGLQRIAIGSGPAVSLRSPPLHYRALLERLDMAVDVKIPRLIFRTERRSPTIIQMPRTDSQRYCP</sequence>
<evidence type="ECO:0000313" key="1">
    <source>
        <dbReference type="EMBL" id="KAE8383822.1"/>
    </source>
</evidence>
<gene>
    <name evidence="1" type="ORF">BDV26DRAFT_1933</name>
</gene>
<dbReference type="EMBL" id="ML736153">
    <property type="protein sequence ID" value="KAE8383822.1"/>
    <property type="molecule type" value="Genomic_DNA"/>
</dbReference>
<accession>A0A5N7BPT7</accession>
<dbReference type="Proteomes" id="UP000326198">
    <property type="component" value="Unassembled WGS sequence"/>
</dbReference>
<dbReference type="AlphaFoldDB" id="A0A5N7BPT7"/>
<proteinExistence type="predicted"/>
<evidence type="ECO:0000313" key="2">
    <source>
        <dbReference type="Proteomes" id="UP000326198"/>
    </source>
</evidence>
<name>A0A5N7BPT7_9EURO</name>
<organism evidence="1 2">
    <name type="scientific">Aspergillus bertholletiae</name>
    <dbReference type="NCBI Taxonomy" id="1226010"/>
    <lineage>
        <taxon>Eukaryota</taxon>
        <taxon>Fungi</taxon>
        <taxon>Dikarya</taxon>
        <taxon>Ascomycota</taxon>
        <taxon>Pezizomycotina</taxon>
        <taxon>Eurotiomycetes</taxon>
        <taxon>Eurotiomycetidae</taxon>
        <taxon>Eurotiales</taxon>
        <taxon>Aspergillaceae</taxon>
        <taxon>Aspergillus</taxon>
        <taxon>Aspergillus subgen. Circumdati</taxon>
    </lineage>
</organism>
<reference evidence="1 2" key="1">
    <citation type="submission" date="2019-04" db="EMBL/GenBank/DDBJ databases">
        <title>Friends and foes A comparative genomics studyof 23 Aspergillus species from section Flavi.</title>
        <authorList>
            <consortium name="DOE Joint Genome Institute"/>
            <person name="Kjaerbolling I."/>
            <person name="Vesth T."/>
            <person name="Frisvad J.C."/>
            <person name="Nybo J.L."/>
            <person name="Theobald S."/>
            <person name="Kildgaard S."/>
            <person name="Isbrandt T."/>
            <person name="Kuo A."/>
            <person name="Sato A."/>
            <person name="Lyhne E.K."/>
            <person name="Kogle M.E."/>
            <person name="Wiebenga A."/>
            <person name="Kun R.S."/>
            <person name="Lubbers R.J."/>
            <person name="Makela M.R."/>
            <person name="Barry K."/>
            <person name="Chovatia M."/>
            <person name="Clum A."/>
            <person name="Daum C."/>
            <person name="Haridas S."/>
            <person name="He G."/>
            <person name="LaButti K."/>
            <person name="Lipzen A."/>
            <person name="Mondo S."/>
            <person name="Riley R."/>
            <person name="Salamov A."/>
            <person name="Simmons B.A."/>
            <person name="Magnuson J.K."/>
            <person name="Henrissat B."/>
            <person name="Mortensen U.H."/>
            <person name="Larsen T.O."/>
            <person name="Devries R.P."/>
            <person name="Grigoriev I.V."/>
            <person name="Machida M."/>
            <person name="Baker S.E."/>
            <person name="Andersen M.R."/>
        </authorList>
    </citation>
    <scope>NUCLEOTIDE SEQUENCE [LARGE SCALE GENOMIC DNA]</scope>
    <source>
        <strain evidence="1 2">IBT 29228</strain>
    </source>
</reference>
<keyword evidence="2" id="KW-1185">Reference proteome</keyword>
<protein>
    <submittedName>
        <fullName evidence="1">Uncharacterized protein</fullName>
    </submittedName>
</protein>